<sequence>MKVTLVPAHIVVAEAETLTLTAEFGLTVITSELEVAGLPVAHDSLEVSTQVTAFPLASVVEVNVGLFVPTLTPFTFH</sequence>
<reference evidence="1" key="1">
    <citation type="submission" date="2019-08" db="EMBL/GenBank/DDBJ databases">
        <authorList>
            <person name="Kucharzyk K."/>
            <person name="Murdoch R.W."/>
            <person name="Higgins S."/>
            <person name="Loffler F."/>
        </authorList>
    </citation>
    <scope>NUCLEOTIDE SEQUENCE</scope>
</reference>
<dbReference type="EMBL" id="VSSQ01009478">
    <property type="protein sequence ID" value="MPM41748.1"/>
    <property type="molecule type" value="Genomic_DNA"/>
</dbReference>
<accession>A0A644ZN05</accession>
<proteinExistence type="predicted"/>
<protein>
    <submittedName>
        <fullName evidence="1">Uncharacterized protein</fullName>
    </submittedName>
</protein>
<gene>
    <name evidence="1" type="ORF">SDC9_88407</name>
</gene>
<comment type="caution">
    <text evidence="1">The sequence shown here is derived from an EMBL/GenBank/DDBJ whole genome shotgun (WGS) entry which is preliminary data.</text>
</comment>
<dbReference type="AlphaFoldDB" id="A0A644ZN05"/>
<evidence type="ECO:0000313" key="1">
    <source>
        <dbReference type="EMBL" id="MPM41748.1"/>
    </source>
</evidence>
<organism evidence="1">
    <name type="scientific">bioreactor metagenome</name>
    <dbReference type="NCBI Taxonomy" id="1076179"/>
    <lineage>
        <taxon>unclassified sequences</taxon>
        <taxon>metagenomes</taxon>
        <taxon>ecological metagenomes</taxon>
    </lineage>
</organism>
<name>A0A644ZN05_9ZZZZ</name>